<evidence type="ECO:0000259" key="7">
    <source>
        <dbReference type="Pfam" id="PF07749"/>
    </source>
</evidence>
<dbReference type="SUPFAM" id="SSF52833">
    <property type="entry name" value="Thioredoxin-like"/>
    <property type="match status" value="1"/>
</dbReference>
<evidence type="ECO:0000313" key="9">
    <source>
        <dbReference type="EMBL" id="CAE0606651.1"/>
    </source>
</evidence>
<dbReference type="CDD" id="cd02961">
    <property type="entry name" value="PDI_a_family"/>
    <property type="match status" value="1"/>
</dbReference>
<proteinExistence type="predicted"/>
<accession>A0A6U9PT35</accession>
<dbReference type="Gene3D" id="3.40.30.10">
    <property type="entry name" value="Glutaredoxin"/>
    <property type="match status" value="1"/>
</dbReference>
<name>A0A6U9PT35_9CHLO</name>
<dbReference type="GO" id="GO:0005783">
    <property type="term" value="C:endoplasmic reticulum"/>
    <property type="evidence" value="ECO:0007669"/>
    <property type="project" value="InterPro"/>
</dbReference>
<sequence>MAEDYAQLGERVQSDPRMASLVTVAKVDASAHGDLGQRFGVKGFPTVLYFPRGEKPSLASAETYSGARQVDAFQAFLQSKVEEDVTFAHVEELGDLVHEFLVARNGERRRVMEEMETKVEGLSGKARDYGAVYVRLAKKAVEKGMDYFDKEKERVERMVESGQVGKEQMAKLVEKASVLNAFQISKEEEISASS</sequence>
<keyword evidence="4" id="KW-0413">Isomerase</keyword>
<dbReference type="GO" id="GO:0006457">
    <property type="term" value="P:protein folding"/>
    <property type="evidence" value="ECO:0007669"/>
    <property type="project" value="TreeGrafter"/>
</dbReference>
<dbReference type="InterPro" id="IPR011679">
    <property type="entry name" value="ERp29_C"/>
</dbReference>
<organism evidence="8">
    <name type="scientific">Picocystis salinarum</name>
    <dbReference type="NCBI Taxonomy" id="88271"/>
    <lineage>
        <taxon>Eukaryota</taxon>
        <taxon>Viridiplantae</taxon>
        <taxon>Chlorophyta</taxon>
        <taxon>Picocystophyceae</taxon>
        <taxon>Picocystales</taxon>
        <taxon>Picocystaceae</taxon>
        <taxon>Picocystis</taxon>
    </lineage>
</organism>
<dbReference type="EMBL" id="HBIS01000555">
    <property type="protein sequence ID" value="CAE0606651.1"/>
    <property type="molecule type" value="Transcribed_RNA"/>
</dbReference>
<dbReference type="CDD" id="cd00238">
    <property type="entry name" value="ERp29c"/>
    <property type="match status" value="1"/>
</dbReference>
<comment type="catalytic activity">
    <reaction evidence="1">
        <text>Catalyzes the rearrangement of -S-S- bonds in proteins.</text>
        <dbReference type="EC" id="5.3.4.1"/>
    </reaction>
</comment>
<evidence type="ECO:0000256" key="5">
    <source>
        <dbReference type="ARBA" id="ARBA00023284"/>
    </source>
</evidence>
<dbReference type="Pfam" id="PF00085">
    <property type="entry name" value="Thioredoxin"/>
    <property type="match status" value="1"/>
</dbReference>
<dbReference type="PANTHER" id="PTHR45672">
    <property type="entry name" value="PROTEIN DISULFIDE-ISOMERASE C17H9.14C-RELATED"/>
    <property type="match status" value="1"/>
</dbReference>
<dbReference type="AlphaFoldDB" id="A0A6U9PT35"/>
<reference evidence="8" key="1">
    <citation type="submission" date="2021-01" db="EMBL/GenBank/DDBJ databases">
        <authorList>
            <person name="Corre E."/>
            <person name="Pelletier E."/>
            <person name="Niang G."/>
            <person name="Scheremetjew M."/>
            <person name="Finn R."/>
            <person name="Kale V."/>
            <person name="Holt S."/>
            <person name="Cochrane G."/>
            <person name="Meng A."/>
            <person name="Brown T."/>
            <person name="Cohen L."/>
        </authorList>
    </citation>
    <scope>NUCLEOTIDE SEQUENCE</scope>
    <source>
        <strain evidence="8">CCMP1897</strain>
    </source>
</reference>
<evidence type="ECO:0000259" key="6">
    <source>
        <dbReference type="Pfam" id="PF00085"/>
    </source>
</evidence>
<dbReference type="InterPro" id="IPR036356">
    <property type="entry name" value="ERp29_C_sf"/>
</dbReference>
<feature type="domain" description="Endoplasmic reticulum resident protein 29 C-terminal" evidence="7">
    <location>
        <begin position="90"/>
        <end position="182"/>
    </location>
</feature>
<evidence type="ECO:0000313" key="8">
    <source>
        <dbReference type="EMBL" id="CAE0606650.1"/>
    </source>
</evidence>
<evidence type="ECO:0000256" key="3">
    <source>
        <dbReference type="ARBA" id="ARBA00023157"/>
    </source>
</evidence>
<protein>
    <recommendedName>
        <fullName evidence="2">protein disulfide-isomerase</fullName>
        <ecNumber evidence="2">5.3.4.1</ecNumber>
    </recommendedName>
</protein>
<keyword evidence="5" id="KW-0676">Redox-active center</keyword>
<gene>
    <name evidence="8" type="ORF">PSAL00342_LOCUS466</name>
    <name evidence="9" type="ORF">PSAL00342_LOCUS467</name>
</gene>
<dbReference type="Gene3D" id="1.20.1150.12">
    <property type="entry name" value="Endoplasmic reticulum resident protein 29, C-terminal domain"/>
    <property type="match status" value="1"/>
</dbReference>
<dbReference type="EC" id="5.3.4.1" evidence="2"/>
<dbReference type="InterPro" id="IPR051063">
    <property type="entry name" value="PDI"/>
</dbReference>
<evidence type="ECO:0000256" key="1">
    <source>
        <dbReference type="ARBA" id="ARBA00001182"/>
    </source>
</evidence>
<dbReference type="PANTHER" id="PTHR45672:SF11">
    <property type="entry name" value="PROTEIN DISULFIDE-ISOMERASE C17H9.14C"/>
    <property type="match status" value="1"/>
</dbReference>
<evidence type="ECO:0000256" key="4">
    <source>
        <dbReference type="ARBA" id="ARBA00023235"/>
    </source>
</evidence>
<keyword evidence="3" id="KW-1015">Disulfide bond</keyword>
<feature type="domain" description="Thioredoxin" evidence="6">
    <location>
        <begin position="20"/>
        <end position="78"/>
    </location>
</feature>
<dbReference type="InterPro" id="IPR036249">
    <property type="entry name" value="Thioredoxin-like_sf"/>
</dbReference>
<dbReference type="Pfam" id="PF07749">
    <property type="entry name" value="ERp29"/>
    <property type="match status" value="1"/>
</dbReference>
<evidence type="ECO:0000256" key="2">
    <source>
        <dbReference type="ARBA" id="ARBA00012723"/>
    </source>
</evidence>
<dbReference type="EMBL" id="HBIS01000554">
    <property type="protein sequence ID" value="CAE0606650.1"/>
    <property type="molecule type" value="Transcribed_RNA"/>
</dbReference>
<dbReference type="GO" id="GO:0003756">
    <property type="term" value="F:protein disulfide isomerase activity"/>
    <property type="evidence" value="ECO:0007669"/>
    <property type="project" value="UniProtKB-EC"/>
</dbReference>
<dbReference type="SUPFAM" id="SSF47933">
    <property type="entry name" value="ERP29 C domain-like"/>
    <property type="match status" value="1"/>
</dbReference>
<dbReference type="InterPro" id="IPR013766">
    <property type="entry name" value="Thioredoxin_domain"/>
</dbReference>